<feature type="domain" description="HTH araC/xylS-type" evidence="4">
    <location>
        <begin position="203"/>
        <end position="301"/>
    </location>
</feature>
<sequence>MDYDYIFDELEIRTDPFALCELRGACDLGLGRDASATLHYILSGEGEISIRGRPPLKVARGSLVLIPALQSHVLHSFGSVRDPLPDCKPAALKLAHLLKVSVNATPQSGQLTALCAHVGVSLRGASNLIDLIREPLVESISKDSGMERLVSSLLFEVSHPTLGSAAMTRAILLQAVIEMLRVRLKQQDNAFHWMTALRDTSVWNALQLMLDAPGDPHTVETLAASVGMSRSTFAKRFSDAYGSGPMELLRDLRLRQAGTLLKTTDLPVKRIAQLVGFSSRSAFSRMFDAKTGLSPRAFRKERTPTV</sequence>
<reference evidence="5 6" key="1">
    <citation type="submission" date="2017-03" db="EMBL/GenBank/DDBJ databases">
        <authorList>
            <person name="Afonso C.L."/>
            <person name="Miller P.J."/>
            <person name="Scott M.A."/>
            <person name="Spackman E."/>
            <person name="Goraichik I."/>
            <person name="Dimitrov K.M."/>
            <person name="Suarez D.L."/>
            <person name="Swayne D.E."/>
        </authorList>
    </citation>
    <scope>NUCLEOTIDE SEQUENCE [LARGE SCALE GENOMIC DNA]</scope>
    <source>
        <strain evidence="5 6">CECT 7745</strain>
    </source>
</reference>
<organism evidence="5 6">
    <name type="scientific">Roseovarius aestuarii</name>
    <dbReference type="NCBI Taxonomy" id="475083"/>
    <lineage>
        <taxon>Bacteria</taxon>
        <taxon>Pseudomonadati</taxon>
        <taxon>Pseudomonadota</taxon>
        <taxon>Alphaproteobacteria</taxon>
        <taxon>Rhodobacterales</taxon>
        <taxon>Roseobacteraceae</taxon>
        <taxon>Roseovarius</taxon>
    </lineage>
</organism>
<dbReference type="Proteomes" id="UP000193224">
    <property type="component" value="Unassembled WGS sequence"/>
</dbReference>
<dbReference type="Pfam" id="PF12833">
    <property type="entry name" value="HTH_18"/>
    <property type="match status" value="1"/>
</dbReference>
<protein>
    <submittedName>
        <fullName evidence="5">Arabinose operon regulatory protein</fullName>
    </submittedName>
</protein>
<dbReference type="PROSITE" id="PS01124">
    <property type="entry name" value="HTH_ARAC_FAMILY_2"/>
    <property type="match status" value="1"/>
</dbReference>
<gene>
    <name evidence="5" type="primary">araC</name>
    <name evidence="5" type="ORF">ROA7745_04274</name>
</gene>
<proteinExistence type="predicted"/>
<dbReference type="RefSeq" id="WP_085802305.1">
    <property type="nucleotide sequence ID" value="NZ_FWXB01000025.1"/>
</dbReference>
<dbReference type="GO" id="GO:0003700">
    <property type="term" value="F:DNA-binding transcription factor activity"/>
    <property type="evidence" value="ECO:0007669"/>
    <property type="project" value="InterPro"/>
</dbReference>
<dbReference type="Pfam" id="PF12852">
    <property type="entry name" value="Cupin_6"/>
    <property type="match status" value="1"/>
</dbReference>
<name>A0A1X7BXM8_9RHOB</name>
<dbReference type="Gene3D" id="1.10.10.60">
    <property type="entry name" value="Homeodomain-like"/>
    <property type="match status" value="1"/>
</dbReference>
<keyword evidence="1" id="KW-0805">Transcription regulation</keyword>
<dbReference type="InterPro" id="IPR018060">
    <property type="entry name" value="HTH_AraC"/>
</dbReference>
<evidence type="ECO:0000256" key="1">
    <source>
        <dbReference type="ARBA" id="ARBA00023015"/>
    </source>
</evidence>
<evidence type="ECO:0000313" key="6">
    <source>
        <dbReference type="Proteomes" id="UP000193224"/>
    </source>
</evidence>
<dbReference type="PANTHER" id="PTHR46796">
    <property type="entry name" value="HTH-TYPE TRANSCRIPTIONAL ACTIVATOR RHAS-RELATED"/>
    <property type="match status" value="1"/>
</dbReference>
<dbReference type="SMART" id="SM00342">
    <property type="entry name" value="HTH_ARAC"/>
    <property type="match status" value="1"/>
</dbReference>
<dbReference type="AlphaFoldDB" id="A0A1X7BXM8"/>
<keyword evidence="6" id="KW-1185">Reference proteome</keyword>
<dbReference type="EMBL" id="FWXB01000025">
    <property type="protein sequence ID" value="SMC14407.1"/>
    <property type="molecule type" value="Genomic_DNA"/>
</dbReference>
<accession>A0A1X7BXM8</accession>
<dbReference type="GO" id="GO:0043565">
    <property type="term" value="F:sequence-specific DNA binding"/>
    <property type="evidence" value="ECO:0007669"/>
    <property type="project" value="InterPro"/>
</dbReference>
<dbReference type="InterPro" id="IPR050204">
    <property type="entry name" value="AraC_XylS_family_regulators"/>
</dbReference>
<dbReference type="InterPro" id="IPR009057">
    <property type="entry name" value="Homeodomain-like_sf"/>
</dbReference>
<evidence type="ECO:0000313" key="5">
    <source>
        <dbReference type="EMBL" id="SMC14407.1"/>
    </source>
</evidence>
<keyword evidence="2" id="KW-0238">DNA-binding</keyword>
<dbReference type="PANTHER" id="PTHR46796:SF7">
    <property type="entry name" value="ARAC FAMILY TRANSCRIPTIONAL REGULATOR"/>
    <property type="match status" value="1"/>
</dbReference>
<evidence type="ECO:0000259" key="4">
    <source>
        <dbReference type="PROSITE" id="PS01124"/>
    </source>
</evidence>
<evidence type="ECO:0000256" key="3">
    <source>
        <dbReference type="ARBA" id="ARBA00023163"/>
    </source>
</evidence>
<evidence type="ECO:0000256" key="2">
    <source>
        <dbReference type="ARBA" id="ARBA00023125"/>
    </source>
</evidence>
<keyword evidence="3" id="KW-0804">Transcription</keyword>
<dbReference type="InterPro" id="IPR032783">
    <property type="entry name" value="AraC_lig"/>
</dbReference>
<dbReference type="OrthoDB" id="9783876at2"/>
<dbReference type="SUPFAM" id="SSF46689">
    <property type="entry name" value="Homeodomain-like"/>
    <property type="match status" value="2"/>
</dbReference>